<evidence type="ECO:0000313" key="2">
    <source>
        <dbReference type="Proteomes" id="UP000053477"/>
    </source>
</evidence>
<name>A0A0H2R5P7_9AGAM</name>
<proteinExistence type="predicted"/>
<protein>
    <submittedName>
        <fullName evidence="1">Uncharacterized protein</fullName>
    </submittedName>
</protein>
<evidence type="ECO:0000313" key="1">
    <source>
        <dbReference type="EMBL" id="KLO07169.1"/>
    </source>
</evidence>
<reference evidence="1 2" key="1">
    <citation type="submission" date="2015-04" db="EMBL/GenBank/DDBJ databases">
        <title>Complete genome sequence of Schizopora paradoxa KUC8140, a cosmopolitan wood degrader in East Asia.</title>
        <authorList>
            <consortium name="DOE Joint Genome Institute"/>
            <person name="Min B."/>
            <person name="Park H."/>
            <person name="Jang Y."/>
            <person name="Kim J.-J."/>
            <person name="Kim K.H."/>
            <person name="Pangilinan J."/>
            <person name="Lipzen A."/>
            <person name="Riley R."/>
            <person name="Grigoriev I.V."/>
            <person name="Spatafora J.W."/>
            <person name="Choi I.-G."/>
        </authorList>
    </citation>
    <scope>NUCLEOTIDE SEQUENCE [LARGE SCALE GENOMIC DNA]</scope>
    <source>
        <strain evidence="1 2">KUC8140</strain>
    </source>
</reference>
<accession>A0A0H2R5P7</accession>
<dbReference type="AlphaFoldDB" id="A0A0H2R5P7"/>
<sequence length="150" mass="17133">MRMVSYIIFALFRDGVVHFDVPPGRLSQTKRLSEAKPNRRFTCSTLIGDGRRRQPCPSVLSVAISSSSSISHHLPPSHLSSVARHVSSWSITRNTAILPVMDSRQKRTTYPFHGIQWLLARAIYPKDRSLDFWRTDFKACSIYGNDDWRG</sequence>
<dbReference type="EMBL" id="KQ086156">
    <property type="protein sequence ID" value="KLO07169.1"/>
    <property type="molecule type" value="Genomic_DNA"/>
</dbReference>
<keyword evidence="2" id="KW-1185">Reference proteome</keyword>
<gene>
    <name evidence="1" type="ORF">SCHPADRAFT_661803</name>
</gene>
<organism evidence="1 2">
    <name type="scientific">Schizopora paradoxa</name>
    <dbReference type="NCBI Taxonomy" id="27342"/>
    <lineage>
        <taxon>Eukaryota</taxon>
        <taxon>Fungi</taxon>
        <taxon>Dikarya</taxon>
        <taxon>Basidiomycota</taxon>
        <taxon>Agaricomycotina</taxon>
        <taxon>Agaricomycetes</taxon>
        <taxon>Hymenochaetales</taxon>
        <taxon>Schizoporaceae</taxon>
        <taxon>Schizopora</taxon>
    </lineage>
</organism>
<dbReference type="Proteomes" id="UP000053477">
    <property type="component" value="Unassembled WGS sequence"/>
</dbReference>
<dbReference type="InParanoid" id="A0A0H2R5P7"/>